<feature type="compositionally biased region" description="Low complexity" evidence="4">
    <location>
        <begin position="100"/>
        <end position="118"/>
    </location>
</feature>
<dbReference type="Proteomes" id="UP001159363">
    <property type="component" value="Chromosome 3"/>
</dbReference>
<dbReference type="EMBL" id="JARBHB010000003">
    <property type="protein sequence ID" value="KAJ8889610.1"/>
    <property type="molecule type" value="Genomic_DNA"/>
</dbReference>
<dbReference type="InterPro" id="IPR045831">
    <property type="entry name" value="LIN9_C"/>
</dbReference>
<comment type="caution">
    <text evidence="6">The sequence shown here is derived from an EMBL/GenBank/DDBJ whole genome shotgun (WGS) entry which is preliminary data.</text>
</comment>
<sequence length="602" mass="68494">MTSTPPAVSNESVNQVRAQLLISMCISSLWVLRISYLSALRKKTVLVQLLPKPGHPPPPPQSLIAREMPARNRKRNRFYFDDDDLVSTMPTRSSPKRPKSSPVKKAAVSASSGKVTSTPKRSVPPQEHPVHVVEQTEALPHQLSSPERRIGHQIGMRLRNLLKLPKAQRWVCYEWFYSNIDKPLFEGDNDFMTCLKESFPQLKTRKLTRVEWCQIRRLMGKPRRCSQAFFREERSELERKRTKIRQLQQRKAADLSSLRDLPGEIPLQLVIGTKVSARLRAPQDGLFNGSIDAVDTSNNTYRVTFERPGLGTHSIPDYEVLSHEMPETISLSSFAQTFRPRAIIPYSPPRISPDTTRLLHDPMLSSASSAVKTKSMAEGYVGSFSVKFLDTTVRLAKILNIKKEKIKCLKEMNLEAEKKSSFGTPISEEFQRRYAGCIIELEWLNRDLQIYLTNCQNCCLEIAPEPSLVAMLTPTYLRDRSQDEARELVDKHNHSGLVKSSHILNLITQLTSLMLQIKHSRVNQCNGYSRRATNGTLLEIVSKMCGEEKAVFESNIMEFMRRFVFVDLFSNHGTSFYYSGFSVYGKLALTDVSGRTFLKLPS</sequence>
<evidence type="ECO:0000256" key="2">
    <source>
        <dbReference type="ARBA" id="ARBA00006732"/>
    </source>
</evidence>
<feature type="domain" description="DIRP" evidence="5">
    <location>
        <begin position="176"/>
        <end position="281"/>
    </location>
</feature>
<feature type="region of interest" description="Disordered" evidence="4">
    <location>
        <begin position="76"/>
        <end position="129"/>
    </location>
</feature>
<evidence type="ECO:0000259" key="5">
    <source>
        <dbReference type="SMART" id="SM01135"/>
    </source>
</evidence>
<keyword evidence="3" id="KW-0539">Nucleus</keyword>
<comment type="subcellular location">
    <subcellularLocation>
        <location evidence="1">Nucleus</location>
    </subcellularLocation>
</comment>
<dbReference type="Pfam" id="PF19438">
    <property type="entry name" value="LIN9_C"/>
    <property type="match status" value="1"/>
</dbReference>
<dbReference type="InterPro" id="IPR010561">
    <property type="entry name" value="LIN-9/ALY1"/>
</dbReference>
<evidence type="ECO:0000256" key="1">
    <source>
        <dbReference type="ARBA" id="ARBA00004123"/>
    </source>
</evidence>
<keyword evidence="7" id="KW-1185">Reference proteome</keyword>
<accession>A0ABQ9HYY5</accession>
<protein>
    <recommendedName>
        <fullName evidence="5">DIRP domain-containing protein</fullName>
    </recommendedName>
</protein>
<organism evidence="6 7">
    <name type="scientific">Dryococelus australis</name>
    <dbReference type="NCBI Taxonomy" id="614101"/>
    <lineage>
        <taxon>Eukaryota</taxon>
        <taxon>Metazoa</taxon>
        <taxon>Ecdysozoa</taxon>
        <taxon>Arthropoda</taxon>
        <taxon>Hexapoda</taxon>
        <taxon>Insecta</taxon>
        <taxon>Pterygota</taxon>
        <taxon>Neoptera</taxon>
        <taxon>Polyneoptera</taxon>
        <taxon>Phasmatodea</taxon>
        <taxon>Verophasmatodea</taxon>
        <taxon>Anareolatae</taxon>
        <taxon>Phasmatidae</taxon>
        <taxon>Eurycanthinae</taxon>
        <taxon>Dryococelus</taxon>
    </lineage>
</organism>
<evidence type="ECO:0000256" key="4">
    <source>
        <dbReference type="SAM" id="MobiDB-lite"/>
    </source>
</evidence>
<evidence type="ECO:0000313" key="7">
    <source>
        <dbReference type="Proteomes" id="UP001159363"/>
    </source>
</evidence>
<gene>
    <name evidence="6" type="ORF">PR048_009110</name>
</gene>
<evidence type="ECO:0000256" key="3">
    <source>
        <dbReference type="ARBA" id="ARBA00023242"/>
    </source>
</evidence>
<dbReference type="SMART" id="SM01135">
    <property type="entry name" value="DIRP"/>
    <property type="match status" value="1"/>
</dbReference>
<name>A0ABQ9HYY5_9NEOP</name>
<proteinExistence type="inferred from homology"/>
<evidence type="ECO:0000313" key="6">
    <source>
        <dbReference type="EMBL" id="KAJ8889610.1"/>
    </source>
</evidence>
<dbReference type="PANTHER" id="PTHR21689:SF2">
    <property type="entry name" value="PROTEIN LIN-9 HOMOLOG"/>
    <property type="match status" value="1"/>
</dbReference>
<dbReference type="InterPro" id="IPR033471">
    <property type="entry name" value="DIRP"/>
</dbReference>
<reference evidence="6 7" key="1">
    <citation type="submission" date="2023-02" db="EMBL/GenBank/DDBJ databases">
        <title>LHISI_Scaffold_Assembly.</title>
        <authorList>
            <person name="Stuart O.P."/>
            <person name="Cleave R."/>
            <person name="Magrath M.J.L."/>
            <person name="Mikheyev A.S."/>
        </authorList>
    </citation>
    <scope>NUCLEOTIDE SEQUENCE [LARGE SCALE GENOMIC DNA]</scope>
    <source>
        <strain evidence="6">Daus_M_001</strain>
        <tissue evidence="6">Leg muscle</tissue>
    </source>
</reference>
<dbReference type="PANTHER" id="PTHR21689">
    <property type="entry name" value="LIN-9"/>
    <property type="match status" value="1"/>
</dbReference>
<dbReference type="Pfam" id="PF06584">
    <property type="entry name" value="DIRP"/>
    <property type="match status" value="1"/>
</dbReference>
<comment type="similarity">
    <text evidence="2">Belongs to the lin-9 family.</text>
</comment>